<dbReference type="InterPro" id="IPR036514">
    <property type="entry name" value="SGNH_hydro_sf"/>
</dbReference>
<dbReference type="RefSeq" id="WP_016210999.1">
    <property type="nucleotide sequence ID" value="NZ_CP013778.1"/>
</dbReference>
<dbReference type="EMBL" id="CP038908">
    <property type="protein sequence ID" value="QGO06631.1"/>
    <property type="molecule type" value="Genomic_DNA"/>
</dbReference>
<dbReference type="SUPFAM" id="SSF52266">
    <property type="entry name" value="SGNH hydrolase"/>
    <property type="match status" value="1"/>
</dbReference>
<organism evidence="2 3">
    <name type="scientific">Piscirickettsia salmonis</name>
    <dbReference type="NCBI Taxonomy" id="1238"/>
    <lineage>
        <taxon>Bacteria</taxon>
        <taxon>Pseudomonadati</taxon>
        <taxon>Pseudomonadota</taxon>
        <taxon>Gammaproteobacteria</taxon>
        <taxon>Thiotrichales</taxon>
        <taxon>Piscirickettsiaceae</taxon>
        <taxon>Piscirickettsia</taxon>
    </lineage>
</organism>
<sequence length="212" mass="22953">MKTILCYGDSLTWGYNPENSGRYSFDQRWTGVLQENLGGDYRVIEAGLNGRTTIYDDPMMDGVMRNGAAFLPVYLESNMPVDLVIFLLGTNDLKAHISGQANEIALGCGSLVRKALYSCMGPNGGAPQVLLLSPPHLGETSGLMNTIFGSQKEVSMQISSHYENVAEFFKIAYLDTATFISAAPGEGVHLLAEENIKLGRAVAEKVKGILIV</sequence>
<name>A0A9Q6LMD9_PISSA</name>
<evidence type="ECO:0000259" key="1">
    <source>
        <dbReference type="Pfam" id="PF13472"/>
    </source>
</evidence>
<gene>
    <name evidence="2" type="ORF">Psal009_02546</name>
</gene>
<protein>
    <recommendedName>
        <fullName evidence="1">SGNH hydrolase-type esterase domain-containing protein</fullName>
    </recommendedName>
</protein>
<dbReference type="GO" id="GO:0016788">
    <property type="term" value="F:hydrolase activity, acting on ester bonds"/>
    <property type="evidence" value="ECO:0007669"/>
    <property type="project" value="UniProtKB-ARBA"/>
</dbReference>
<feature type="domain" description="SGNH hydrolase-type esterase" evidence="1">
    <location>
        <begin position="6"/>
        <end position="192"/>
    </location>
</feature>
<dbReference type="AlphaFoldDB" id="A0A9Q6LMD9"/>
<dbReference type="Proteomes" id="UP000422232">
    <property type="component" value="Chromosome"/>
</dbReference>
<evidence type="ECO:0000313" key="2">
    <source>
        <dbReference type="EMBL" id="QGO06631.1"/>
    </source>
</evidence>
<dbReference type="Pfam" id="PF13472">
    <property type="entry name" value="Lipase_GDSL_2"/>
    <property type="match status" value="1"/>
</dbReference>
<dbReference type="Gene3D" id="3.40.50.1110">
    <property type="entry name" value="SGNH hydrolase"/>
    <property type="match status" value="1"/>
</dbReference>
<evidence type="ECO:0000313" key="3">
    <source>
        <dbReference type="Proteomes" id="UP000422232"/>
    </source>
</evidence>
<accession>A0A9Q6LMD9</accession>
<reference evidence="2 3" key="1">
    <citation type="submission" date="2019-04" db="EMBL/GenBank/DDBJ databases">
        <title>Complete genome sequencing of Piscirickettsia salmonis strain Psal-009.</title>
        <authorList>
            <person name="Schober I."/>
            <person name="Bunk B."/>
            <person name="Sproer C."/>
            <person name="Carril G.P."/>
            <person name="Riedel T."/>
            <person name="Flores-Herrera P.A."/>
            <person name="Nourdin-Galindo G."/>
            <person name="Marshall S.H."/>
            <person name="Overmann J."/>
        </authorList>
    </citation>
    <scope>NUCLEOTIDE SEQUENCE [LARGE SCALE GENOMIC DNA]</scope>
    <source>
        <strain evidence="2 3">Psal-009</strain>
    </source>
</reference>
<dbReference type="CDD" id="cd01839">
    <property type="entry name" value="SGNH_arylesterase_like"/>
    <property type="match status" value="1"/>
</dbReference>
<dbReference type="InterPro" id="IPR013830">
    <property type="entry name" value="SGNH_hydro"/>
</dbReference>
<dbReference type="GeneID" id="66740314"/>
<keyword evidence="3" id="KW-1185">Reference proteome</keyword>
<proteinExistence type="predicted"/>